<dbReference type="Proteomes" id="UP001157502">
    <property type="component" value="Chromosome 26"/>
</dbReference>
<proteinExistence type="predicted"/>
<keyword evidence="2" id="KW-1185">Reference proteome</keyword>
<comment type="caution">
    <text evidence="1">The sequence shown here is derived from an EMBL/GenBank/DDBJ whole genome shotgun (WGS) entry which is preliminary data.</text>
</comment>
<name>A0ACC2FJ18_DALPE</name>
<sequence>MTLSPLAPGTPAGHVQLTPWGPSEKNSYRLNVNQKLSQRVVDLEGRMSVLHQIKEDEALLDSLATLNTTRAGQNDIICPWLGTSTPGKPAVSSVPV</sequence>
<protein>
    <submittedName>
        <fullName evidence="1">Uncharacterized protein</fullName>
    </submittedName>
</protein>
<gene>
    <name evidence="1" type="ORF">DPEC_G00282970</name>
</gene>
<dbReference type="EMBL" id="CM055753">
    <property type="protein sequence ID" value="KAJ7991357.1"/>
    <property type="molecule type" value="Genomic_DNA"/>
</dbReference>
<accession>A0ACC2FJ18</accession>
<reference evidence="1" key="1">
    <citation type="submission" date="2021-05" db="EMBL/GenBank/DDBJ databases">
        <authorList>
            <person name="Pan Q."/>
            <person name="Jouanno E."/>
            <person name="Zahm M."/>
            <person name="Klopp C."/>
            <person name="Cabau C."/>
            <person name="Louis A."/>
            <person name="Berthelot C."/>
            <person name="Parey E."/>
            <person name="Roest Crollius H."/>
            <person name="Montfort J."/>
            <person name="Robinson-Rechavi M."/>
            <person name="Bouchez O."/>
            <person name="Lampietro C."/>
            <person name="Lopez Roques C."/>
            <person name="Donnadieu C."/>
            <person name="Postlethwait J."/>
            <person name="Bobe J."/>
            <person name="Dillon D."/>
            <person name="Chandos A."/>
            <person name="von Hippel F."/>
            <person name="Guiguen Y."/>
        </authorList>
    </citation>
    <scope>NUCLEOTIDE SEQUENCE</scope>
    <source>
        <strain evidence="1">YG-Jan2019</strain>
    </source>
</reference>
<organism evidence="1 2">
    <name type="scientific">Dallia pectoralis</name>
    <name type="common">Alaska blackfish</name>
    <dbReference type="NCBI Taxonomy" id="75939"/>
    <lineage>
        <taxon>Eukaryota</taxon>
        <taxon>Metazoa</taxon>
        <taxon>Chordata</taxon>
        <taxon>Craniata</taxon>
        <taxon>Vertebrata</taxon>
        <taxon>Euteleostomi</taxon>
        <taxon>Actinopterygii</taxon>
        <taxon>Neopterygii</taxon>
        <taxon>Teleostei</taxon>
        <taxon>Protacanthopterygii</taxon>
        <taxon>Esociformes</taxon>
        <taxon>Umbridae</taxon>
        <taxon>Dallia</taxon>
    </lineage>
</organism>
<evidence type="ECO:0000313" key="1">
    <source>
        <dbReference type="EMBL" id="KAJ7991357.1"/>
    </source>
</evidence>
<evidence type="ECO:0000313" key="2">
    <source>
        <dbReference type="Proteomes" id="UP001157502"/>
    </source>
</evidence>